<feature type="active site" description="Charge relay system" evidence="6">
    <location>
        <position position="157"/>
    </location>
</feature>
<dbReference type="SUPFAM" id="SSF49785">
    <property type="entry name" value="Galactose-binding domain-like"/>
    <property type="match status" value="1"/>
</dbReference>
<proteinExistence type="inferred from homology"/>
<dbReference type="InterPro" id="IPR026444">
    <property type="entry name" value="Secre_tail"/>
</dbReference>
<dbReference type="CDD" id="cd04842">
    <property type="entry name" value="Peptidases_S8_Kp43_protease"/>
    <property type="match status" value="1"/>
</dbReference>
<evidence type="ECO:0000259" key="8">
    <source>
        <dbReference type="Pfam" id="PF00082"/>
    </source>
</evidence>
<evidence type="ECO:0000256" key="6">
    <source>
        <dbReference type="PROSITE-ProRule" id="PRU01240"/>
    </source>
</evidence>
<evidence type="ECO:0000256" key="3">
    <source>
        <dbReference type="ARBA" id="ARBA00022729"/>
    </source>
</evidence>
<dbReference type="Gene3D" id="3.40.50.200">
    <property type="entry name" value="Peptidase S8/S53 domain"/>
    <property type="match status" value="1"/>
</dbReference>
<dbReference type="InterPro" id="IPR051048">
    <property type="entry name" value="Peptidase_S8/S53_subtilisin"/>
</dbReference>
<dbReference type="PROSITE" id="PS51892">
    <property type="entry name" value="SUBTILASE"/>
    <property type="match status" value="1"/>
</dbReference>
<protein>
    <submittedName>
        <fullName evidence="10">Secreted protein (Por secretion system target)</fullName>
    </submittedName>
</protein>
<dbReference type="PANTHER" id="PTHR43399">
    <property type="entry name" value="SUBTILISIN-RELATED"/>
    <property type="match status" value="1"/>
</dbReference>
<evidence type="ECO:0000256" key="1">
    <source>
        <dbReference type="ARBA" id="ARBA00011073"/>
    </source>
</evidence>
<feature type="chain" id="PRO_5045383275" evidence="7">
    <location>
        <begin position="23"/>
        <end position="644"/>
    </location>
</feature>
<dbReference type="PRINTS" id="PR00723">
    <property type="entry name" value="SUBTILISIN"/>
</dbReference>
<dbReference type="InterPro" id="IPR023828">
    <property type="entry name" value="Peptidase_S8_Ser-AS"/>
</dbReference>
<feature type="domain" description="Secretion system C-terminal sorting" evidence="9">
    <location>
        <begin position="567"/>
        <end position="643"/>
    </location>
</feature>
<reference evidence="10 11" key="1">
    <citation type="submission" date="2018-06" db="EMBL/GenBank/DDBJ databases">
        <title>Genomic Encyclopedia of Archaeal and Bacterial Type Strains, Phase II (KMG-II): from individual species to whole genera.</title>
        <authorList>
            <person name="Goeker M."/>
        </authorList>
    </citation>
    <scope>NUCLEOTIDE SEQUENCE [LARGE SCALE GENOMIC DNA]</scope>
    <source>
        <strain evidence="10 11">DSM 17205</strain>
    </source>
</reference>
<keyword evidence="5 6" id="KW-0720">Serine protease</keyword>
<dbReference type="InterPro" id="IPR015500">
    <property type="entry name" value="Peptidase_S8_subtilisin-rel"/>
</dbReference>
<comment type="similarity">
    <text evidence="1 6">Belongs to the peptidase S8 family.</text>
</comment>
<dbReference type="NCBIfam" id="TIGR04183">
    <property type="entry name" value="Por_Secre_tail"/>
    <property type="match status" value="1"/>
</dbReference>
<feature type="active site" description="Charge relay system" evidence="6">
    <location>
        <position position="130"/>
    </location>
</feature>
<dbReference type="RefSeq" id="WP_015363613.1">
    <property type="nucleotide sequence ID" value="NZ_QKZR01000007.1"/>
</dbReference>
<accession>A0ABX5PUM0</accession>
<feature type="signal peptide" evidence="7">
    <location>
        <begin position="1"/>
        <end position="22"/>
    </location>
</feature>
<dbReference type="Pfam" id="PF00082">
    <property type="entry name" value="Peptidase_S8"/>
    <property type="match status" value="1"/>
</dbReference>
<dbReference type="InterPro" id="IPR036852">
    <property type="entry name" value="Peptidase_S8/S53_dom_sf"/>
</dbReference>
<dbReference type="InterPro" id="IPR034058">
    <property type="entry name" value="TagA/B/C/D_pept_dom"/>
</dbReference>
<keyword evidence="4 6" id="KW-0378">Hydrolase</keyword>
<dbReference type="Pfam" id="PF18962">
    <property type="entry name" value="Por_Secre_tail"/>
    <property type="match status" value="1"/>
</dbReference>
<name>A0ABX5PUM0_9FLAO</name>
<evidence type="ECO:0000313" key="10">
    <source>
        <dbReference type="EMBL" id="PZX37178.1"/>
    </source>
</evidence>
<dbReference type="PANTHER" id="PTHR43399:SF4">
    <property type="entry name" value="CELL WALL-ASSOCIATED PROTEASE"/>
    <property type="match status" value="1"/>
</dbReference>
<dbReference type="Gene3D" id="2.60.120.380">
    <property type="match status" value="1"/>
</dbReference>
<keyword evidence="11" id="KW-1185">Reference proteome</keyword>
<keyword evidence="2 6" id="KW-0645">Protease</keyword>
<evidence type="ECO:0000256" key="7">
    <source>
        <dbReference type="SAM" id="SignalP"/>
    </source>
</evidence>
<gene>
    <name evidence="10" type="ORF">LX97_03200</name>
</gene>
<dbReference type="InterPro" id="IPR000209">
    <property type="entry name" value="Peptidase_S8/S53_dom"/>
</dbReference>
<evidence type="ECO:0000313" key="11">
    <source>
        <dbReference type="Proteomes" id="UP000248584"/>
    </source>
</evidence>
<dbReference type="Proteomes" id="UP000248584">
    <property type="component" value="Unassembled WGS sequence"/>
</dbReference>
<dbReference type="InterPro" id="IPR008979">
    <property type="entry name" value="Galactose-bd-like_sf"/>
</dbReference>
<dbReference type="PROSITE" id="PS00138">
    <property type="entry name" value="SUBTILASE_SER"/>
    <property type="match status" value="1"/>
</dbReference>
<evidence type="ECO:0000256" key="5">
    <source>
        <dbReference type="ARBA" id="ARBA00022825"/>
    </source>
</evidence>
<sequence length="644" mass="69642">MKKIKLILSAFFVFAFAMQVIAQTKAERAKIINSYDQEEILALEKFLEKRKEINQKRFQRLQAINNWPLTITTKDGTTAYLVGATISGEPTYVSTMNDEAAQMQGARELQTGGSFGVNMDGQGMTVGVWDGGKIRDTHLSYVGRTVQGEFLPTTSGHATHVAGTIASNGAGDLSARGIAPASTVEYYKFQQTSAEEEDEVEMTRAATNGLLVSNHSYGIPADVVSIERLGKYDDNAQAWDQLANTFPYYLIVSSAGNSQNDGVNTTDNGYDLLTSRSNAKNNLVVGATVGVANYTGPSSVAMSRFSSWGPTDDGRVKPDISTKGVSMFSTSEVNDTQYVNRNGTSMSSPAVAGGAIILQQFYNSINNNYMKAATLKGLILHSAQEAGAAPGPDYRFGWGLMNTEGAAHVIEQDGTASLISELSLLQGTTYTKSIIANGSPLFSDKLTVSISWTDPAVTNGNLPSPTTNDERTPMLVNDLDIVVTDQNGVSFLPWKLDPAFPTNPATTGDNVVDNFEKVEIDQPLGNYSIAISHKGQLRGFQDYTLIISGADNVTLSNNTENLQSFELYPNPANELVNIAFNEEMLSKKINVSIYDVLGKQVLNRTFPANGAVTKQINTSKFKSGIYLVRIGDGNSKTTKKLIIR</sequence>
<dbReference type="EMBL" id="QKZR01000007">
    <property type="protein sequence ID" value="PZX37178.1"/>
    <property type="molecule type" value="Genomic_DNA"/>
</dbReference>
<evidence type="ECO:0000256" key="2">
    <source>
        <dbReference type="ARBA" id="ARBA00022670"/>
    </source>
</evidence>
<keyword evidence="3 7" id="KW-0732">Signal</keyword>
<evidence type="ECO:0000259" key="9">
    <source>
        <dbReference type="Pfam" id="PF18962"/>
    </source>
</evidence>
<organism evidence="10 11">
    <name type="scientific">Nonlabens dokdonensis</name>
    <dbReference type="NCBI Taxonomy" id="328515"/>
    <lineage>
        <taxon>Bacteria</taxon>
        <taxon>Pseudomonadati</taxon>
        <taxon>Bacteroidota</taxon>
        <taxon>Flavobacteriia</taxon>
        <taxon>Flavobacteriales</taxon>
        <taxon>Flavobacteriaceae</taxon>
        <taxon>Nonlabens</taxon>
    </lineage>
</organism>
<evidence type="ECO:0000256" key="4">
    <source>
        <dbReference type="ARBA" id="ARBA00022801"/>
    </source>
</evidence>
<feature type="domain" description="Peptidase S8/S53" evidence="8">
    <location>
        <begin position="151"/>
        <end position="399"/>
    </location>
</feature>
<comment type="caution">
    <text evidence="10">The sequence shown here is derived from an EMBL/GenBank/DDBJ whole genome shotgun (WGS) entry which is preliminary data.</text>
</comment>
<dbReference type="SUPFAM" id="SSF52743">
    <property type="entry name" value="Subtilisin-like"/>
    <property type="match status" value="1"/>
</dbReference>
<feature type="active site" description="Charge relay system" evidence="6">
    <location>
        <position position="345"/>
    </location>
</feature>